<name>A0A9P6DME5_9AGAM</name>
<feature type="transmembrane region" description="Helical" evidence="2">
    <location>
        <begin position="12"/>
        <end position="31"/>
    </location>
</feature>
<feature type="transmembrane region" description="Helical" evidence="2">
    <location>
        <begin position="43"/>
        <end position="66"/>
    </location>
</feature>
<keyword evidence="2" id="KW-0472">Membrane</keyword>
<evidence type="ECO:0000313" key="3">
    <source>
        <dbReference type="EMBL" id="KAF9504008.1"/>
    </source>
</evidence>
<evidence type="ECO:0000256" key="1">
    <source>
        <dbReference type="SAM" id="MobiDB-lite"/>
    </source>
</evidence>
<feature type="compositionally biased region" description="Polar residues" evidence="1">
    <location>
        <begin position="287"/>
        <end position="301"/>
    </location>
</feature>
<keyword evidence="2" id="KW-0812">Transmembrane</keyword>
<feature type="region of interest" description="Disordered" evidence="1">
    <location>
        <begin position="208"/>
        <end position="408"/>
    </location>
</feature>
<accession>A0A9P6DME5</accession>
<dbReference type="Proteomes" id="UP000886523">
    <property type="component" value="Unassembled WGS sequence"/>
</dbReference>
<proteinExistence type="predicted"/>
<protein>
    <submittedName>
        <fullName evidence="3">Uncharacterized protein</fullName>
    </submittedName>
</protein>
<organism evidence="3 4">
    <name type="scientific">Hydnum rufescens UP504</name>
    <dbReference type="NCBI Taxonomy" id="1448309"/>
    <lineage>
        <taxon>Eukaryota</taxon>
        <taxon>Fungi</taxon>
        <taxon>Dikarya</taxon>
        <taxon>Basidiomycota</taxon>
        <taxon>Agaricomycotina</taxon>
        <taxon>Agaricomycetes</taxon>
        <taxon>Cantharellales</taxon>
        <taxon>Hydnaceae</taxon>
        <taxon>Hydnum</taxon>
    </lineage>
</organism>
<keyword evidence="4" id="KW-1185">Reference proteome</keyword>
<keyword evidence="2" id="KW-1133">Transmembrane helix</keyword>
<comment type="caution">
    <text evidence="3">The sequence shown here is derived from an EMBL/GenBank/DDBJ whole genome shotgun (WGS) entry which is preliminary data.</text>
</comment>
<evidence type="ECO:0000256" key="2">
    <source>
        <dbReference type="SAM" id="Phobius"/>
    </source>
</evidence>
<dbReference type="AlphaFoldDB" id="A0A9P6DME5"/>
<feature type="transmembrane region" description="Helical" evidence="2">
    <location>
        <begin position="129"/>
        <end position="152"/>
    </location>
</feature>
<dbReference type="OrthoDB" id="3266740at2759"/>
<feature type="compositionally biased region" description="Polar residues" evidence="1">
    <location>
        <begin position="228"/>
        <end position="248"/>
    </location>
</feature>
<evidence type="ECO:0000313" key="4">
    <source>
        <dbReference type="Proteomes" id="UP000886523"/>
    </source>
</evidence>
<feature type="compositionally biased region" description="Polar residues" evidence="1">
    <location>
        <begin position="380"/>
        <end position="389"/>
    </location>
</feature>
<sequence>MPPRLFNVARTALFIASLVFAIVVLGVAAWLETILEPSTLTRFVPIAIFVSVFTVTFATIILFFGSREYSHAVTQTRFELVLVFLMGGFWLGLALFLSTQQALVVECSADDDGDGPDYTTEMFHAQYHVLQAFSILETLLLMGYALFLFVLAMRHHASGRKQVWNARVTEAVWFNLPKKSSPTEKEKFTRLPPPILAVARRESNNHLRNLSSPLPWVPQAEINRNKSTRSTGKQQGPPQRQSSRTRGQSVPAVAAYESQTRILPPAPSKRPPTSSRSPIVIPPPLPKNSQSYVAYASNSPANPKALPVLPGRPEVSTPFRPSRQQPPPPQAFRSRTGPSSNQARPAGTADFRPTATPAAFQQSASRPPTTQPRQPLPRNASASRPQTGRETGPWPPRSGGTPYRDRTI</sequence>
<reference evidence="3" key="1">
    <citation type="journal article" date="2020" name="Nat. Commun.">
        <title>Large-scale genome sequencing of mycorrhizal fungi provides insights into the early evolution of symbiotic traits.</title>
        <authorList>
            <person name="Miyauchi S."/>
            <person name="Kiss E."/>
            <person name="Kuo A."/>
            <person name="Drula E."/>
            <person name="Kohler A."/>
            <person name="Sanchez-Garcia M."/>
            <person name="Morin E."/>
            <person name="Andreopoulos B."/>
            <person name="Barry K.W."/>
            <person name="Bonito G."/>
            <person name="Buee M."/>
            <person name="Carver A."/>
            <person name="Chen C."/>
            <person name="Cichocki N."/>
            <person name="Clum A."/>
            <person name="Culley D."/>
            <person name="Crous P.W."/>
            <person name="Fauchery L."/>
            <person name="Girlanda M."/>
            <person name="Hayes R.D."/>
            <person name="Keri Z."/>
            <person name="LaButti K."/>
            <person name="Lipzen A."/>
            <person name="Lombard V."/>
            <person name="Magnuson J."/>
            <person name="Maillard F."/>
            <person name="Murat C."/>
            <person name="Nolan M."/>
            <person name="Ohm R.A."/>
            <person name="Pangilinan J."/>
            <person name="Pereira M.F."/>
            <person name="Perotto S."/>
            <person name="Peter M."/>
            <person name="Pfister S."/>
            <person name="Riley R."/>
            <person name="Sitrit Y."/>
            <person name="Stielow J.B."/>
            <person name="Szollosi G."/>
            <person name="Zifcakova L."/>
            <person name="Stursova M."/>
            <person name="Spatafora J.W."/>
            <person name="Tedersoo L."/>
            <person name="Vaario L.M."/>
            <person name="Yamada A."/>
            <person name="Yan M."/>
            <person name="Wang P."/>
            <person name="Xu J."/>
            <person name="Bruns T."/>
            <person name="Baldrian P."/>
            <person name="Vilgalys R."/>
            <person name="Dunand C."/>
            <person name="Henrissat B."/>
            <person name="Grigoriev I.V."/>
            <person name="Hibbett D."/>
            <person name="Nagy L.G."/>
            <person name="Martin F.M."/>
        </authorList>
    </citation>
    <scope>NUCLEOTIDE SEQUENCE</scope>
    <source>
        <strain evidence="3">UP504</strain>
    </source>
</reference>
<feature type="compositionally biased region" description="Low complexity" evidence="1">
    <location>
        <begin position="366"/>
        <end position="378"/>
    </location>
</feature>
<feature type="transmembrane region" description="Helical" evidence="2">
    <location>
        <begin position="78"/>
        <end position="97"/>
    </location>
</feature>
<dbReference type="EMBL" id="MU129274">
    <property type="protein sequence ID" value="KAF9504008.1"/>
    <property type="molecule type" value="Genomic_DNA"/>
</dbReference>
<gene>
    <name evidence="3" type="ORF">BS47DRAFT_1355607</name>
</gene>